<organism evidence="4 5">
    <name type="scientific">Aestuariivirga litoralis</name>
    <dbReference type="NCBI Taxonomy" id="2650924"/>
    <lineage>
        <taxon>Bacteria</taxon>
        <taxon>Pseudomonadati</taxon>
        <taxon>Pseudomonadota</taxon>
        <taxon>Alphaproteobacteria</taxon>
        <taxon>Hyphomicrobiales</taxon>
        <taxon>Aestuariivirgaceae</taxon>
        <taxon>Aestuariivirga</taxon>
    </lineage>
</organism>
<dbReference type="GO" id="GO:0003955">
    <property type="term" value="F:NAD(P)H dehydrogenase (quinone) activity"/>
    <property type="evidence" value="ECO:0007669"/>
    <property type="project" value="TreeGrafter"/>
</dbReference>
<feature type="domain" description="Flavodoxin-like fold" evidence="3">
    <location>
        <begin position="1"/>
        <end position="181"/>
    </location>
</feature>
<dbReference type="RefSeq" id="WP_111198029.1">
    <property type="nucleotide sequence ID" value="NZ_QKVK01000003.1"/>
</dbReference>
<evidence type="ECO:0000313" key="5">
    <source>
        <dbReference type="Proteomes" id="UP000248795"/>
    </source>
</evidence>
<reference evidence="5" key="1">
    <citation type="submission" date="2018-06" db="EMBL/GenBank/DDBJ databases">
        <title>Aestuariibacter litoralis strain KCTC 52945T.</title>
        <authorList>
            <person name="Li X."/>
            <person name="Salam N."/>
            <person name="Li J.-L."/>
            <person name="Chen Y.-M."/>
            <person name="Yang Z.-W."/>
            <person name="Zhang L.-Y."/>
            <person name="Han M.-X."/>
            <person name="Xiao M."/>
            <person name="Li W.-J."/>
        </authorList>
    </citation>
    <scope>NUCLEOTIDE SEQUENCE [LARGE SCALE GENOMIC DNA]</scope>
    <source>
        <strain evidence="5">KCTC 52945</strain>
    </source>
</reference>
<evidence type="ECO:0000259" key="3">
    <source>
        <dbReference type="Pfam" id="PF02525"/>
    </source>
</evidence>
<dbReference type="GO" id="GO:0005829">
    <property type="term" value="C:cytosol"/>
    <property type="evidence" value="ECO:0007669"/>
    <property type="project" value="TreeGrafter"/>
</dbReference>
<dbReference type="EMBL" id="QKVK01000003">
    <property type="protein sequence ID" value="PZF77523.1"/>
    <property type="molecule type" value="Genomic_DNA"/>
</dbReference>
<dbReference type="InterPro" id="IPR003680">
    <property type="entry name" value="Flavodoxin_fold"/>
</dbReference>
<dbReference type="AlphaFoldDB" id="A0A2W2CBG3"/>
<dbReference type="PANTHER" id="PTHR10204:SF34">
    <property type="entry name" value="NAD(P)H DEHYDROGENASE [QUINONE] 1 ISOFORM 1"/>
    <property type="match status" value="1"/>
</dbReference>
<keyword evidence="2" id="KW-0560">Oxidoreductase</keyword>
<dbReference type="Pfam" id="PF02525">
    <property type="entry name" value="Flavodoxin_2"/>
    <property type="match status" value="1"/>
</dbReference>
<dbReference type="NCBIfam" id="NF007280">
    <property type="entry name" value="PRK09739.1"/>
    <property type="match status" value="1"/>
</dbReference>
<evidence type="ECO:0000313" key="4">
    <source>
        <dbReference type="EMBL" id="PZF77523.1"/>
    </source>
</evidence>
<gene>
    <name evidence="4" type="ORF">DK847_09435</name>
</gene>
<dbReference type="Proteomes" id="UP000248795">
    <property type="component" value="Unassembled WGS sequence"/>
</dbReference>
<evidence type="ECO:0000256" key="1">
    <source>
        <dbReference type="ARBA" id="ARBA00006252"/>
    </source>
</evidence>
<dbReference type="PANTHER" id="PTHR10204">
    <property type="entry name" value="NAD P H OXIDOREDUCTASE-RELATED"/>
    <property type="match status" value="1"/>
</dbReference>
<name>A0A2W2CBG3_9HYPH</name>
<proteinExistence type="inferred from homology"/>
<sequence>MKVLVVFDHPRRDSFCGAVADSLMAGLRSAGHLPEFANLRAEDFDPRLPVDDEPDWDDPDKVYSAEVLAEQARIVRNQAIAFVFPVWWWSVPATTKGWIDRVWNNGWAYGARKLKLQSALLIGTASAGPETYAKRGYDEAMRVQINTGMMEYCGIPRSHLELMYDVMENDATRHTLLERARQLGATWF</sequence>
<protein>
    <submittedName>
        <fullName evidence="4">NAD(P)H oxidoreductase</fullName>
    </submittedName>
</protein>
<dbReference type="Gene3D" id="3.40.50.360">
    <property type="match status" value="1"/>
</dbReference>
<evidence type="ECO:0000256" key="2">
    <source>
        <dbReference type="ARBA" id="ARBA00023002"/>
    </source>
</evidence>
<dbReference type="SUPFAM" id="SSF52218">
    <property type="entry name" value="Flavoproteins"/>
    <property type="match status" value="1"/>
</dbReference>
<dbReference type="InterPro" id="IPR029039">
    <property type="entry name" value="Flavoprotein-like_sf"/>
</dbReference>
<comment type="caution">
    <text evidence="4">The sequence shown here is derived from an EMBL/GenBank/DDBJ whole genome shotgun (WGS) entry which is preliminary data.</text>
</comment>
<keyword evidence="5" id="KW-1185">Reference proteome</keyword>
<dbReference type="InterPro" id="IPR051545">
    <property type="entry name" value="NAD(P)H_dehydrogenase_qn"/>
</dbReference>
<accession>A0A2W2CBG3</accession>
<comment type="similarity">
    <text evidence="1">Belongs to the NAD(P)H dehydrogenase (quinone) family.</text>
</comment>